<evidence type="ECO:0000259" key="15">
    <source>
        <dbReference type="PROSITE" id="PS50979"/>
    </source>
</evidence>
<dbReference type="InterPro" id="IPR011764">
    <property type="entry name" value="Biotin_carboxylation_dom"/>
</dbReference>
<keyword evidence="3 16" id="KW-0436">Ligase</keyword>
<comment type="subunit">
    <text evidence="10">The biotin-dependent acyl-CoA carboxylase complex is composed of AccA1, which contains the biotin carboxylase (BC) and biotin carboxyl carrier protein (BCCP) domains, and AccD1, which contains the carboxyl transferase (CT) domain. The AccA1/AccD1 complex forms a dodecamer.</text>
</comment>
<dbReference type="Proteomes" id="UP001146469">
    <property type="component" value="Unassembled WGS sequence"/>
</dbReference>
<evidence type="ECO:0000313" key="17">
    <source>
        <dbReference type="Proteomes" id="UP001146469"/>
    </source>
</evidence>
<sequence>MSDTHALTGPFDTVLVANRGEIALRVIRTVHRMGLKAVAVYSEADSAAPHVHAADKAVCLGPAAAAESYLNIDKVIDAAKATGAGAIHPGYGFLSENATFAKRCEDEGIIFIGPPAGAIDKMGDKITARATVESRDVPTVPGISRPNLTDQEIIDAADSVGFPVLIKPSAGGGGKGMHLVEEPEKLASALVSARREAASSFGDDTLFLEHFVDTPRHIEVQIVADSHGNVIHLGERECSLQRRHQKVIEEAPSALLDEKTRQEIGEAACDAARACGYCGAGTVEFIVSAKQPERFFFMEMNTRLQVEHPVTEMVTGRDLVEWQIRVARGEALPITQDDVQLNGHSVEARVYAEDAAAGFLPTGGLITGLSWPRGEGIRVDAGVVEGQEVSSDYDPMLAKIITHADTREAALERLDQALSHTRIEGLTTNIDFNRFLVTRPEVVAGDLHTGLLDSIVEEFQPREVPADTFAVALLHLAGTLAGGAEGASETKATATPLGSVWTARDGWRGAGHRAPLRLVLADPSGVTAPVEARAEYSNGSWEVQLTPLTSGDDEDAPVQAETRSIQVVANPQGRATEWRLSFDGGPAEKWSATTSGSITGPHGTHVVEVFSGTANDAEASSEESPDILSPMPGTVIAVEVADGDDVTEGQPVIVIEAMKMEHTLEATCDGRVKIHAAVGQKVGTGEVLAEVIAADSADGSDN</sequence>
<dbReference type="EC" id="6.3.4.14" evidence="2"/>
<dbReference type="PANTHER" id="PTHR18866:SF33">
    <property type="entry name" value="METHYLCROTONOYL-COA CARBOXYLASE SUBUNIT ALPHA, MITOCHONDRIAL-RELATED"/>
    <property type="match status" value="1"/>
</dbReference>
<dbReference type="SUPFAM" id="SSF51230">
    <property type="entry name" value="Single hybrid motif"/>
    <property type="match status" value="1"/>
</dbReference>
<dbReference type="GO" id="GO:0004075">
    <property type="term" value="F:biotin carboxylase activity"/>
    <property type="evidence" value="ECO:0007669"/>
    <property type="project" value="UniProtKB-EC"/>
</dbReference>
<evidence type="ECO:0000313" key="16">
    <source>
        <dbReference type="EMBL" id="MCZ9289586.1"/>
    </source>
</evidence>
<dbReference type="Pfam" id="PF02785">
    <property type="entry name" value="Biotin_carb_C"/>
    <property type="match status" value="1"/>
</dbReference>
<dbReference type="PROSITE" id="PS00866">
    <property type="entry name" value="CPSASE_1"/>
    <property type="match status" value="1"/>
</dbReference>
<dbReference type="PROSITE" id="PS00188">
    <property type="entry name" value="BIOTIN"/>
    <property type="match status" value="1"/>
</dbReference>
<dbReference type="SMART" id="SM00878">
    <property type="entry name" value="Biotin_carb_C"/>
    <property type="match status" value="1"/>
</dbReference>
<evidence type="ECO:0000256" key="7">
    <source>
        <dbReference type="ARBA" id="ARBA00046317"/>
    </source>
</evidence>
<feature type="domain" description="Lipoyl-binding" evidence="13">
    <location>
        <begin position="619"/>
        <end position="692"/>
    </location>
</feature>
<dbReference type="PROSITE" id="PS50975">
    <property type="entry name" value="ATP_GRASP"/>
    <property type="match status" value="1"/>
</dbReference>
<dbReference type="RefSeq" id="WP_269944384.1">
    <property type="nucleotide sequence ID" value="NZ_JAKMUT010000003.1"/>
</dbReference>
<dbReference type="InterPro" id="IPR016185">
    <property type="entry name" value="PreATP-grasp_dom_sf"/>
</dbReference>
<comment type="catalytic activity">
    <reaction evidence="8">
        <text>N(6)-biotinyl-L-lysyl-[protein] + hydrogencarbonate + ATP = N(6)-carboxybiotinyl-L-lysyl-[protein] + ADP + phosphate + H(+)</text>
        <dbReference type="Rhea" id="RHEA:13501"/>
        <dbReference type="Rhea" id="RHEA-COMP:10505"/>
        <dbReference type="Rhea" id="RHEA-COMP:10506"/>
        <dbReference type="ChEBI" id="CHEBI:15378"/>
        <dbReference type="ChEBI" id="CHEBI:17544"/>
        <dbReference type="ChEBI" id="CHEBI:30616"/>
        <dbReference type="ChEBI" id="CHEBI:43474"/>
        <dbReference type="ChEBI" id="CHEBI:83144"/>
        <dbReference type="ChEBI" id="CHEBI:83145"/>
        <dbReference type="ChEBI" id="CHEBI:456216"/>
        <dbReference type="EC" id="6.3.4.14"/>
    </reaction>
    <physiologicalReaction direction="left-to-right" evidence="8">
        <dbReference type="Rhea" id="RHEA:13502"/>
    </physiologicalReaction>
</comment>
<gene>
    <name evidence="16" type="ORF">L8V00_05095</name>
</gene>
<dbReference type="InterPro" id="IPR050856">
    <property type="entry name" value="Biotin_carboxylase_complex"/>
</dbReference>
<dbReference type="Pfam" id="PF00364">
    <property type="entry name" value="Biotin_lipoyl"/>
    <property type="match status" value="1"/>
</dbReference>
<protein>
    <recommendedName>
        <fullName evidence="11">Biotin-dependent 3-methylcrotonyl-coenzyme A carboxylase alpha1 subunit</fullName>
        <ecNumber evidence="2">6.3.4.14</ecNumber>
    </recommendedName>
</protein>
<dbReference type="PANTHER" id="PTHR18866">
    <property type="entry name" value="CARBOXYLASE:PYRUVATE/ACETYL-COA/PROPIONYL-COA CARBOXYLASE"/>
    <property type="match status" value="1"/>
</dbReference>
<keyword evidence="6" id="KW-0092">Biotin</keyword>
<evidence type="ECO:0000256" key="5">
    <source>
        <dbReference type="ARBA" id="ARBA00022840"/>
    </source>
</evidence>
<dbReference type="InterPro" id="IPR005479">
    <property type="entry name" value="CPAse_ATP-bd"/>
</dbReference>
<dbReference type="InterPro" id="IPR011053">
    <property type="entry name" value="Single_hybrid_motif"/>
</dbReference>
<dbReference type="GO" id="GO:0046872">
    <property type="term" value="F:metal ion binding"/>
    <property type="evidence" value="ECO:0007669"/>
    <property type="project" value="InterPro"/>
</dbReference>
<evidence type="ECO:0000256" key="6">
    <source>
        <dbReference type="ARBA" id="ARBA00023267"/>
    </source>
</evidence>
<evidence type="ECO:0000256" key="4">
    <source>
        <dbReference type="ARBA" id="ARBA00022741"/>
    </source>
</evidence>
<evidence type="ECO:0000256" key="10">
    <source>
        <dbReference type="ARBA" id="ARBA00065901"/>
    </source>
</evidence>
<dbReference type="EMBL" id="JAKMUT010000003">
    <property type="protein sequence ID" value="MCZ9289586.1"/>
    <property type="molecule type" value="Genomic_DNA"/>
</dbReference>
<name>A0A9X3LKF0_9CORY</name>
<evidence type="ECO:0000256" key="11">
    <source>
        <dbReference type="ARBA" id="ARBA00074050"/>
    </source>
</evidence>
<dbReference type="FunFam" id="3.40.50.20:FF:000010">
    <property type="entry name" value="Propionyl-CoA carboxylase subunit alpha"/>
    <property type="match status" value="1"/>
</dbReference>
<dbReference type="InterPro" id="IPR005482">
    <property type="entry name" value="Biotin_COase_C"/>
</dbReference>
<dbReference type="InterPro" id="IPR005481">
    <property type="entry name" value="BC-like_N"/>
</dbReference>
<dbReference type="PROSITE" id="PS50979">
    <property type="entry name" value="BC"/>
    <property type="match status" value="1"/>
</dbReference>
<organism evidence="16 17">
    <name type="scientific">Corynebacterium evansiae</name>
    <dbReference type="NCBI Taxonomy" id="2913499"/>
    <lineage>
        <taxon>Bacteria</taxon>
        <taxon>Bacillati</taxon>
        <taxon>Actinomycetota</taxon>
        <taxon>Actinomycetes</taxon>
        <taxon>Mycobacteriales</taxon>
        <taxon>Corynebacteriaceae</taxon>
        <taxon>Corynebacterium</taxon>
    </lineage>
</organism>
<comment type="pathway">
    <text evidence="7">Amino-acid degradation; L-leucine degradation.</text>
</comment>
<comment type="function">
    <text evidence="9">Component of a biotin-dependent acyl-CoA carboxylase complex. This subunit catalyzes the ATP-dependent carboxylation of the biotin carried by the biotin carboxyl carrier (BCC) domain, resulting in the formation of carboxyl biotin. When associated with the beta1 subunit AccD1, is involved in branched amino-acid catabolism with methylcrotonyl coenzyme A as the substrate.</text>
</comment>
<evidence type="ECO:0000256" key="12">
    <source>
        <dbReference type="PROSITE-ProRule" id="PRU00409"/>
    </source>
</evidence>
<evidence type="ECO:0000256" key="3">
    <source>
        <dbReference type="ARBA" id="ARBA00022598"/>
    </source>
</evidence>
<feature type="domain" description="Biotin carboxylation" evidence="15">
    <location>
        <begin position="10"/>
        <end position="457"/>
    </location>
</feature>
<keyword evidence="4 12" id="KW-0547">Nucleotide-binding</keyword>
<dbReference type="Gene3D" id="2.40.50.100">
    <property type="match status" value="1"/>
</dbReference>
<accession>A0A9X3LKF0</accession>
<comment type="cofactor">
    <cofactor evidence="1">
        <name>biotin</name>
        <dbReference type="ChEBI" id="CHEBI:57586"/>
    </cofactor>
</comment>
<dbReference type="FunFam" id="2.40.50.100:FF:000003">
    <property type="entry name" value="Acetyl-CoA carboxylase biotin carboxyl carrier protein"/>
    <property type="match status" value="1"/>
</dbReference>
<dbReference type="AlphaFoldDB" id="A0A9X3LKF0"/>
<reference evidence="16" key="1">
    <citation type="submission" date="2022-02" db="EMBL/GenBank/DDBJ databases">
        <title>Corynebacterium sp. from urogenital microbiome.</title>
        <authorList>
            <person name="Cappelli E.A."/>
            <person name="Ribeiro T.G."/>
            <person name="Peixe L."/>
        </authorList>
    </citation>
    <scope>NUCLEOTIDE SEQUENCE</scope>
    <source>
        <strain evidence="16">C8Ua_174</strain>
    </source>
</reference>
<evidence type="ECO:0000256" key="2">
    <source>
        <dbReference type="ARBA" id="ARBA00013263"/>
    </source>
</evidence>
<feature type="domain" description="ATP-grasp" evidence="14">
    <location>
        <begin position="129"/>
        <end position="328"/>
    </location>
</feature>
<dbReference type="SUPFAM" id="SSF56059">
    <property type="entry name" value="Glutathione synthetase ATP-binding domain-like"/>
    <property type="match status" value="1"/>
</dbReference>
<evidence type="ECO:0000259" key="14">
    <source>
        <dbReference type="PROSITE" id="PS50975"/>
    </source>
</evidence>
<dbReference type="SUPFAM" id="SSF51246">
    <property type="entry name" value="Rudiment single hybrid motif"/>
    <property type="match status" value="1"/>
</dbReference>
<proteinExistence type="predicted"/>
<dbReference type="InterPro" id="IPR000089">
    <property type="entry name" value="Biotin_lipoyl"/>
</dbReference>
<keyword evidence="17" id="KW-1185">Reference proteome</keyword>
<dbReference type="PROSITE" id="PS00867">
    <property type="entry name" value="CPSASE_2"/>
    <property type="match status" value="1"/>
</dbReference>
<dbReference type="NCBIfam" id="NF006367">
    <property type="entry name" value="PRK08591.1"/>
    <property type="match status" value="1"/>
</dbReference>
<dbReference type="InterPro" id="IPR001882">
    <property type="entry name" value="Biotin_BS"/>
</dbReference>
<keyword evidence="5 12" id="KW-0067">ATP-binding</keyword>
<evidence type="ECO:0000256" key="9">
    <source>
        <dbReference type="ARBA" id="ARBA00053351"/>
    </source>
</evidence>
<dbReference type="InterPro" id="IPR011054">
    <property type="entry name" value="Rudment_hybrid_motif"/>
</dbReference>
<dbReference type="Pfam" id="PF02786">
    <property type="entry name" value="CPSase_L_D2"/>
    <property type="match status" value="1"/>
</dbReference>
<comment type="caution">
    <text evidence="16">The sequence shown here is derived from an EMBL/GenBank/DDBJ whole genome shotgun (WGS) entry which is preliminary data.</text>
</comment>
<dbReference type="InterPro" id="IPR011761">
    <property type="entry name" value="ATP-grasp"/>
</dbReference>
<dbReference type="Gene3D" id="3.30.470.20">
    <property type="entry name" value="ATP-grasp fold, B domain"/>
    <property type="match status" value="1"/>
</dbReference>
<dbReference type="SUPFAM" id="SSF52440">
    <property type="entry name" value="PreATP-grasp domain"/>
    <property type="match status" value="1"/>
</dbReference>
<evidence type="ECO:0000259" key="13">
    <source>
        <dbReference type="PROSITE" id="PS50968"/>
    </source>
</evidence>
<dbReference type="FunFam" id="3.30.470.20:FF:000028">
    <property type="entry name" value="Methylcrotonoyl-CoA carboxylase subunit alpha, mitochondrial"/>
    <property type="match status" value="1"/>
</dbReference>
<evidence type="ECO:0000256" key="8">
    <source>
        <dbReference type="ARBA" id="ARBA00048501"/>
    </source>
</evidence>
<dbReference type="CDD" id="cd06850">
    <property type="entry name" value="biotinyl_domain"/>
    <property type="match status" value="1"/>
</dbReference>
<dbReference type="PROSITE" id="PS50968">
    <property type="entry name" value="BIOTINYL_LIPOYL"/>
    <property type="match status" value="1"/>
</dbReference>
<dbReference type="Pfam" id="PF00289">
    <property type="entry name" value="Biotin_carb_N"/>
    <property type="match status" value="1"/>
</dbReference>
<evidence type="ECO:0000256" key="1">
    <source>
        <dbReference type="ARBA" id="ARBA00001953"/>
    </source>
</evidence>
<dbReference type="GO" id="GO:0005524">
    <property type="term" value="F:ATP binding"/>
    <property type="evidence" value="ECO:0007669"/>
    <property type="project" value="UniProtKB-UniRule"/>
</dbReference>